<organism evidence="1 2">
    <name type="scientific">Thalassomonas haliotis</name>
    <dbReference type="NCBI Taxonomy" id="485448"/>
    <lineage>
        <taxon>Bacteria</taxon>
        <taxon>Pseudomonadati</taxon>
        <taxon>Pseudomonadota</taxon>
        <taxon>Gammaproteobacteria</taxon>
        <taxon>Alteromonadales</taxon>
        <taxon>Colwelliaceae</taxon>
        <taxon>Thalassomonas</taxon>
    </lineage>
</organism>
<dbReference type="InterPro" id="IPR025332">
    <property type="entry name" value="DUF4238"/>
</dbReference>
<reference evidence="1 2" key="1">
    <citation type="journal article" date="2022" name="Mar. Drugs">
        <title>Bioassay-Guided Fractionation Leads to the Detection of Cholic Acid Generated by the Rare Thalassomonas sp.</title>
        <authorList>
            <person name="Pheiffer F."/>
            <person name="Schneider Y.K."/>
            <person name="Hansen E.H."/>
            <person name="Andersen J.H."/>
            <person name="Isaksson J."/>
            <person name="Busche T."/>
            <person name="R C."/>
            <person name="Kalinowski J."/>
            <person name="Zyl L.V."/>
            <person name="Trindade M."/>
        </authorList>
    </citation>
    <scope>NUCLEOTIDE SEQUENCE [LARGE SCALE GENOMIC DNA]</scope>
    <source>
        <strain evidence="1 2">A5K-61T</strain>
    </source>
</reference>
<protein>
    <submittedName>
        <fullName evidence="1">DUF4238 domain-containing protein</fullName>
    </submittedName>
</protein>
<accession>A0ABY7VCL5</accession>
<dbReference type="Pfam" id="PF14022">
    <property type="entry name" value="DUF4238"/>
    <property type="match status" value="1"/>
</dbReference>
<dbReference type="EMBL" id="CP059693">
    <property type="protein sequence ID" value="WDE10869.1"/>
    <property type="molecule type" value="Genomic_DNA"/>
</dbReference>
<name>A0ABY7VCL5_9GAMM</name>
<keyword evidence="2" id="KW-1185">Reference proteome</keyword>
<dbReference type="RefSeq" id="WP_274050934.1">
    <property type="nucleotide sequence ID" value="NZ_CP059693.1"/>
</dbReference>
<sequence length="299" mass="34128">MHTLDKLSQRSYQQSVYDASTRNTFYNIENHPEKYSLEPILGKIEAEASVVIRKIIEEESLASLTDEEKTQLAVFVVIQKSRTFHGLQSIKELINSFGEKLLTMGATQEDLPRLIGSQDESDLKNFFLEMVLKHVNHADQILNKSWLLYKTKSETPYYISDNPVTLHNDVDMGFYGNLGLAVQGIQIHLPISSTLTVAFVCPSHEEKALLARKQLQFIVDNDPSQLIHVKNPKMVVDYANAYTKGTPLETNEENTKFLNSLQVGFAEQYIYCEKKEFALVYEMLKDNESLKTGIRPKMN</sequence>
<evidence type="ECO:0000313" key="2">
    <source>
        <dbReference type="Proteomes" id="UP001215231"/>
    </source>
</evidence>
<proteinExistence type="predicted"/>
<dbReference type="Proteomes" id="UP001215231">
    <property type="component" value="Chromosome"/>
</dbReference>
<gene>
    <name evidence="1" type="ORF">H3N35_21880</name>
</gene>
<evidence type="ECO:0000313" key="1">
    <source>
        <dbReference type="EMBL" id="WDE10869.1"/>
    </source>
</evidence>